<gene>
    <name evidence="1" type="ORF">Scani_71570</name>
</gene>
<reference evidence="1 2" key="1">
    <citation type="submission" date="2019-12" db="EMBL/GenBank/DDBJ databases">
        <title>Whole genome shotgun sequence of Streptomyces caniferus NBRC 15389.</title>
        <authorList>
            <person name="Ichikawa N."/>
            <person name="Kimura A."/>
            <person name="Kitahashi Y."/>
            <person name="Komaki H."/>
            <person name="Tamura T."/>
        </authorList>
    </citation>
    <scope>NUCLEOTIDE SEQUENCE [LARGE SCALE GENOMIC DNA]</scope>
    <source>
        <strain evidence="1 2">NBRC 15389</strain>
    </source>
</reference>
<organism evidence="1 2">
    <name type="scientific">Streptomyces caniferus</name>
    <dbReference type="NCBI Taxonomy" id="285557"/>
    <lineage>
        <taxon>Bacteria</taxon>
        <taxon>Bacillati</taxon>
        <taxon>Actinomycetota</taxon>
        <taxon>Actinomycetes</taxon>
        <taxon>Kitasatosporales</taxon>
        <taxon>Streptomycetaceae</taxon>
        <taxon>Streptomyces</taxon>
    </lineage>
</organism>
<comment type="caution">
    <text evidence="1">The sequence shown here is derived from an EMBL/GenBank/DDBJ whole genome shotgun (WGS) entry which is preliminary data.</text>
</comment>
<name>A0A640SHP3_9ACTN</name>
<dbReference type="Proteomes" id="UP000435837">
    <property type="component" value="Unassembled WGS sequence"/>
</dbReference>
<proteinExistence type="predicted"/>
<accession>A0A640SHP3</accession>
<evidence type="ECO:0000313" key="2">
    <source>
        <dbReference type="Proteomes" id="UP000435837"/>
    </source>
</evidence>
<evidence type="ECO:0000313" key="1">
    <source>
        <dbReference type="EMBL" id="GFE10889.1"/>
    </source>
</evidence>
<protein>
    <submittedName>
        <fullName evidence="1">Uncharacterized protein</fullName>
    </submittedName>
</protein>
<sequence length="130" mass="14099">MPLALSAWPYGQFGLTDEDPRDRSTRSGGMANLREQVNVLHCIARIGEAVLWALLPTSSPRRPVGALAVVASPAVSYAVVEPWRKGADLPLCGGDAPPLRPYMLARTRVRRVVRDLDARAETLRSVKGAV</sequence>
<dbReference type="AlphaFoldDB" id="A0A640SHP3"/>
<dbReference type="EMBL" id="BLIN01000005">
    <property type="protein sequence ID" value="GFE10889.1"/>
    <property type="molecule type" value="Genomic_DNA"/>
</dbReference>